<organism evidence="2 3">
    <name type="scientific">Pyxidicoccus parkwayensis</name>
    <dbReference type="NCBI Taxonomy" id="2813578"/>
    <lineage>
        <taxon>Bacteria</taxon>
        <taxon>Pseudomonadati</taxon>
        <taxon>Myxococcota</taxon>
        <taxon>Myxococcia</taxon>
        <taxon>Myxococcales</taxon>
        <taxon>Cystobacterineae</taxon>
        <taxon>Myxococcaceae</taxon>
        <taxon>Pyxidicoccus</taxon>
    </lineage>
</organism>
<proteinExistence type="predicted"/>
<evidence type="ECO:0008006" key="4">
    <source>
        <dbReference type="Google" id="ProtNLM"/>
    </source>
</evidence>
<keyword evidence="1" id="KW-0732">Signal</keyword>
<feature type="signal peptide" evidence="1">
    <location>
        <begin position="1"/>
        <end position="21"/>
    </location>
</feature>
<evidence type="ECO:0000313" key="2">
    <source>
        <dbReference type="EMBL" id="QSQ25001.1"/>
    </source>
</evidence>
<keyword evidence="3" id="KW-1185">Reference proteome</keyword>
<evidence type="ECO:0000256" key="1">
    <source>
        <dbReference type="SAM" id="SignalP"/>
    </source>
</evidence>
<name>A0ABX7P3I3_9BACT</name>
<feature type="chain" id="PRO_5045423431" description="Lipoprotein" evidence="1">
    <location>
        <begin position="22"/>
        <end position="282"/>
    </location>
</feature>
<gene>
    <name evidence="2" type="ORF">JY651_08740</name>
</gene>
<dbReference type="RefSeq" id="WP_206726561.1">
    <property type="nucleotide sequence ID" value="NZ_CP071090.1"/>
</dbReference>
<protein>
    <recommendedName>
        <fullName evidence="4">Lipoprotein</fullName>
    </recommendedName>
</protein>
<sequence>MRLTRWLLAAVLLGNAACRTAQPEAAARATPVVTCELPASPTELIPLPDEPYPGEQHEVFDLPDTPEWWAPAPPDAERERYRAALAARLGGEQSLGHRALLERVHATHAALVGKPMAREAENSGRVLEGTAGSVGPISCLEWSLFQRQAHRFPMIERPTEFGAYVLRGHGRIRVYLSGADRIGGRLYSGVWDRVTADAAQGFVPVAHVHNHPLMFDRKPGDRMWTTPETVNDIGGGVAPSLTDVQAWRRMRESFGLQGAWVTNGLETGRYTSEDFDRLSAWD</sequence>
<accession>A0ABX7P3I3</accession>
<dbReference type="Proteomes" id="UP000662747">
    <property type="component" value="Chromosome"/>
</dbReference>
<reference evidence="2 3" key="1">
    <citation type="submission" date="2021-02" db="EMBL/GenBank/DDBJ databases">
        <title>De Novo genome assembly of isolated myxobacteria.</title>
        <authorList>
            <person name="Stevens D.C."/>
        </authorList>
    </citation>
    <scope>NUCLEOTIDE SEQUENCE [LARGE SCALE GENOMIC DNA]</scope>
    <source>
        <strain evidence="3">SCPEA02</strain>
    </source>
</reference>
<dbReference type="EMBL" id="CP071090">
    <property type="protein sequence ID" value="QSQ25001.1"/>
    <property type="molecule type" value="Genomic_DNA"/>
</dbReference>
<evidence type="ECO:0000313" key="3">
    <source>
        <dbReference type="Proteomes" id="UP000662747"/>
    </source>
</evidence>